<comment type="caution">
    <text evidence="5">The sequence shown here is derived from an EMBL/GenBank/DDBJ whole genome shotgun (WGS) entry which is preliminary data.</text>
</comment>
<evidence type="ECO:0000313" key="5">
    <source>
        <dbReference type="EMBL" id="RGV33084.1"/>
    </source>
</evidence>
<dbReference type="Gene3D" id="3.20.20.140">
    <property type="entry name" value="Metal-dependent hydrolases"/>
    <property type="match status" value="1"/>
</dbReference>
<dbReference type="PANTHER" id="PTHR39181:SF1">
    <property type="entry name" value="TYROSINE-PROTEIN PHOSPHATASE YWQE"/>
    <property type="match status" value="1"/>
</dbReference>
<dbReference type="SUPFAM" id="SSF89550">
    <property type="entry name" value="PHP domain-like"/>
    <property type="match status" value="1"/>
</dbReference>
<dbReference type="PANTHER" id="PTHR39181">
    <property type="entry name" value="TYROSINE-PROTEIN PHOSPHATASE YWQE"/>
    <property type="match status" value="1"/>
</dbReference>
<evidence type="ECO:0000256" key="2">
    <source>
        <dbReference type="ARBA" id="ARBA00013064"/>
    </source>
</evidence>
<comment type="similarity">
    <text evidence="1">Belongs to the metallo-dependent hydrolases superfamily. CpsB/CapC family.</text>
</comment>
<dbReference type="InterPro" id="IPR016667">
    <property type="entry name" value="Caps_polysacc_synth_CpsB/CapC"/>
</dbReference>
<dbReference type="InterPro" id="IPR016195">
    <property type="entry name" value="Pol/histidinol_Pase-like"/>
</dbReference>
<reference evidence="5 6" key="1">
    <citation type="submission" date="2018-08" db="EMBL/GenBank/DDBJ databases">
        <title>A genome reference for cultivated species of the human gut microbiota.</title>
        <authorList>
            <person name="Zou Y."/>
            <person name="Xue W."/>
            <person name="Luo G."/>
        </authorList>
    </citation>
    <scope>NUCLEOTIDE SEQUENCE [LARGE SCALE GENOMIC DNA]</scope>
    <source>
        <strain evidence="5 6">AF14-49</strain>
    </source>
</reference>
<evidence type="ECO:0000256" key="1">
    <source>
        <dbReference type="ARBA" id="ARBA00005750"/>
    </source>
</evidence>
<sequence length="232" mass="26788">MDWFKRKDKQYFSYDHDIHSHILPGLDDGVKRVEDSVVIVKKMLELGVKRFSFTPHISFPSPMNTPEMILGKLNELKERLLKEGIEIEADAGAEYKIGEYMIDLIRQGNIASFHGGKVLVEHSFVAPSPVFEEVIFRLQDKGYTPVLAHPERYPFYMKHLTERVWELKRRGCRVQVNLLAFTGFYGKEAMAGARELLVARLIDHFSGDIHSVKQVELLEKFLKSKEAEKLLI</sequence>
<evidence type="ECO:0000256" key="3">
    <source>
        <dbReference type="ARBA" id="ARBA00022801"/>
    </source>
</evidence>
<dbReference type="EMBL" id="QRZA01000015">
    <property type="protein sequence ID" value="RGV33084.1"/>
    <property type="molecule type" value="Genomic_DNA"/>
</dbReference>
<accession>A0A412WZ94</accession>
<proteinExistence type="inferred from homology"/>
<dbReference type="GO" id="GO:0004725">
    <property type="term" value="F:protein tyrosine phosphatase activity"/>
    <property type="evidence" value="ECO:0007669"/>
    <property type="project" value="UniProtKB-EC"/>
</dbReference>
<gene>
    <name evidence="5" type="ORF">DWW18_12100</name>
</gene>
<protein>
    <recommendedName>
        <fullName evidence="2">protein-tyrosine-phosphatase</fullName>
        <ecNumber evidence="2">3.1.3.48</ecNumber>
    </recommendedName>
</protein>
<dbReference type="PIRSF" id="PIRSF016557">
    <property type="entry name" value="Caps_synth_CpsB"/>
    <property type="match status" value="1"/>
</dbReference>
<dbReference type="AlphaFoldDB" id="A0A412WZ94"/>
<dbReference type="EC" id="3.1.3.48" evidence="2"/>
<name>A0A412WZ94_9BACT</name>
<comment type="catalytic activity">
    <reaction evidence="4">
        <text>O-phospho-L-tyrosyl-[protein] + H2O = L-tyrosyl-[protein] + phosphate</text>
        <dbReference type="Rhea" id="RHEA:10684"/>
        <dbReference type="Rhea" id="RHEA-COMP:10136"/>
        <dbReference type="Rhea" id="RHEA-COMP:20101"/>
        <dbReference type="ChEBI" id="CHEBI:15377"/>
        <dbReference type="ChEBI" id="CHEBI:43474"/>
        <dbReference type="ChEBI" id="CHEBI:46858"/>
        <dbReference type="ChEBI" id="CHEBI:61978"/>
        <dbReference type="EC" id="3.1.3.48"/>
    </reaction>
</comment>
<keyword evidence="3" id="KW-0378">Hydrolase</keyword>
<dbReference type="RefSeq" id="WP_118260747.1">
    <property type="nucleotide sequence ID" value="NZ_CALBWO010000036.1"/>
</dbReference>
<evidence type="ECO:0000256" key="4">
    <source>
        <dbReference type="ARBA" id="ARBA00051722"/>
    </source>
</evidence>
<evidence type="ECO:0000313" key="6">
    <source>
        <dbReference type="Proteomes" id="UP000283589"/>
    </source>
</evidence>
<dbReference type="GO" id="GO:0030145">
    <property type="term" value="F:manganese ion binding"/>
    <property type="evidence" value="ECO:0007669"/>
    <property type="project" value="InterPro"/>
</dbReference>
<dbReference type="STRING" id="1121130.GCA_000519105_03136"/>
<dbReference type="Pfam" id="PF19567">
    <property type="entry name" value="CpsB_CapC"/>
    <property type="match status" value="1"/>
</dbReference>
<dbReference type="Proteomes" id="UP000283589">
    <property type="component" value="Unassembled WGS sequence"/>
</dbReference>
<organism evidence="5 6">
    <name type="scientific">Butyricimonas virosa</name>
    <dbReference type="NCBI Taxonomy" id="544645"/>
    <lineage>
        <taxon>Bacteria</taxon>
        <taxon>Pseudomonadati</taxon>
        <taxon>Bacteroidota</taxon>
        <taxon>Bacteroidia</taxon>
        <taxon>Bacteroidales</taxon>
        <taxon>Odoribacteraceae</taxon>
        <taxon>Butyricimonas</taxon>
    </lineage>
</organism>